<keyword evidence="2 4" id="KW-0479">Metal-binding</keyword>
<sequence length="184" mass="19212">MSSDVIDSLAARNDDFSADGFVSGLKMMPSRKTIIISCADPRVDPFDIFKLTPGEAAVIRNVGGRTDPGTLETMALLRSVVNALGGDIGPGWNLIVLHHTDCGIRHCQTHAPDLLAKHMGTTVAGLESMAITDPHAAVAMDVASLKRNPKTPVGALVTGLVYDCATGRVEMVVPTAPLEAVAAA</sequence>
<organism evidence="5 6">
    <name type="scientific">Acidisoma cellulosilyticum</name>
    <dbReference type="NCBI Taxonomy" id="2802395"/>
    <lineage>
        <taxon>Bacteria</taxon>
        <taxon>Pseudomonadati</taxon>
        <taxon>Pseudomonadota</taxon>
        <taxon>Alphaproteobacteria</taxon>
        <taxon>Acetobacterales</taxon>
        <taxon>Acidocellaceae</taxon>
        <taxon>Acidisoma</taxon>
    </lineage>
</organism>
<dbReference type="AlphaFoldDB" id="A0A963YWV8"/>
<feature type="binding site" evidence="4">
    <location>
        <position position="99"/>
    </location>
    <ligand>
        <name>Zn(2+)</name>
        <dbReference type="ChEBI" id="CHEBI:29105"/>
    </ligand>
</feature>
<feature type="binding site" evidence="4">
    <location>
        <position position="102"/>
    </location>
    <ligand>
        <name>Zn(2+)</name>
        <dbReference type="ChEBI" id="CHEBI:29105"/>
    </ligand>
</feature>
<dbReference type="InterPro" id="IPR001765">
    <property type="entry name" value="Carbonic_anhydrase"/>
</dbReference>
<keyword evidence="6" id="KW-1185">Reference proteome</keyword>
<name>A0A963YWV8_9PROT</name>
<dbReference type="RefSeq" id="WP_227304385.1">
    <property type="nucleotide sequence ID" value="NZ_JAESVA010000001.1"/>
</dbReference>
<evidence type="ECO:0000256" key="4">
    <source>
        <dbReference type="PIRSR" id="PIRSR601765-1"/>
    </source>
</evidence>
<accession>A0A963YWV8</accession>
<proteinExistence type="inferred from homology"/>
<dbReference type="Proteomes" id="UP000721844">
    <property type="component" value="Unassembled WGS sequence"/>
</dbReference>
<feature type="binding site" evidence="4">
    <location>
        <position position="38"/>
    </location>
    <ligand>
        <name>Zn(2+)</name>
        <dbReference type="ChEBI" id="CHEBI:29105"/>
    </ligand>
</feature>
<protein>
    <recommendedName>
        <fullName evidence="7">Carbonic anhydrase</fullName>
    </recommendedName>
</protein>
<evidence type="ECO:0000313" key="5">
    <source>
        <dbReference type="EMBL" id="MCB8878616.1"/>
    </source>
</evidence>
<dbReference type="InterPro" id="IPR036874">
    <property type="entry name" value="Carbonic_anhydrase_sf"/>
</dbReference>
<comment type="similarity">
    <text evidence="1">Belongs to the beta-class carbonic anhydrase family.</text>
</comment>
<dbReference type="SMART" id="SM00947">
    <property type="entry name" value="Pro_CA"/>
    <property type="match status" value="1"/>
</dbReference>
<dbReference type="GO" id="GO:0008270">
    <property type="term" value="F:zinc ion binding"/>
    <property type="evidence" value="ECO:0007669"/>
    <property type="project" value="InterPro"/>
</dbReference>
<evidence type="ECO:0000256" key="3">
    <source>
        <dbReference type="ARBA" id="ARBA00022833"/>
    </source>
</evidence>
<dbReference type="SUPFAM" id="SSF53056">
    <property type="entry name" value="beta-carbonic anhydrase, cab"/>
    <property type="match status" value="1"/>
</dbReference>
<feature type="binding site" evidence="4">
    <location>
        <position position="40"/>
    </location>
    <ligand>
        <name>Zn(2+)</name>
        <dbReference type="ChEBI" id="CHEBI:29105"/>
    </ligand>
</feature>
<evidence type="ECO:0008006" key="7">
    <source>
        <dbReference type="Google" id="ProtNLM"/>
    </source>
</evidence>
<keyword evidence="3 4" id="KW-0862">Zinc</keyword>
<reference evidence="5 6" key="1">
    <citation type="journal article" date="2021" name="Microorganisms">
        <title>Acidisoma silvae sp. nov. and Acidisomacellulosilytica sp. nov., Two Acidophilic Bacteria Isolated from Decaying Wood, Hydrolyzing Cellulose and Producing Poly-3-hydroxybutyrate.</title>
        <authorList>
            <person name="Mieszkin S."/>
            <person name="Pouder E."/>
            <person name="Uroz S."/>
            <person name="Simon-Colin C."/>
            <person name="Alain K."/>
        </authorList>
    </citation>
    <scope>NUCLEOTIDE SEQUENCE [LARGE SCALE GENOMIC DNA]</scope>
    <source>
        <strain evidence="5 6">HW T5.17</strain>
    </source>
</reference>
<dbReference type="Gene3D" id="3.40.1050.10">
    <property type="entry name" value="Carbonic anhydrase"/>
    <property type="match status" value="1"/>
</dbReference>
<dbReference type="Pfam" id="PF00484">
    <property type="entry name" value="Pro_CA"/>
    <property type="match status" value="1"/>
</dbReference>
<gene>
    <name evidence="5" type="ORF">ACELLULO517_00110</name>
</gene>
<dbReference type="PANTHER" id="PTHR43175:SF3">
    <property type="entry name" value="CARBON DISULFIDE HYDROLASE"/>
    <property type="match status" value="1"/>
</dbReference>
<evidence type="ECO:0000313" key="6">
    <source>
        <dbReference type="Proteomes" id="UP000721844"/>
    </source>
</evidence>
<dbReference type="EMBL" id="JAESVA010000001">
    <property type="protein sequence ID" value="MCB8878616.1"/>
    <property type="molecule type" value="Genomic_DNA"/>
</dbReference>
<evidence type="ECO:0000256" key="1">
    <source>
        <dbReference type="ARBA" id="ARBA00006217"/>
    </source>
</evidence>
<dbReference type="PANTHER" id="PTHR43175">
    <property type="entry name" value="CARBONIC ANHYDRASE"/>
    <property type="match status" value="1"/>
</dbReference>
<dbReference type="CDD" id="cd00382">
    <property type="entry name" value="beta_CA"/>
    <property type="match status" value="1"/>
</dbReference>
<evidence type="ECO:0000256" key="2">
    <source>
        <dbReference type="ARBA" id="ARBA00022723"/>
    </source>
</evidence>
<comment type="cofactor">
    <cofactor evidence="4">
        <name>Zn(2+)</name>
        <dbReference type="ChEBI" id="CHEBI:29105"/>
    </cofactor>
    <text evidence="4">Binds 1 zinc ion per subunit.</text>
</comment>
<dbReference type="GO" id="GO:0004089">
    <property type="term" value="F:carbonate dehydratase activity"/>
    <property type="evidence" value="ECO:0007669"/>
    <property type="project" value="InterPro"/>
</dbReference>
<comment type="caution">
    <text evidence="5">The sequence shown here is derived from an EMBL/GenBank/DDBJ whole genome shotgun (WGS) entry which is preliminary data.</text>
</comment>